<evidence type="ECO:0000313" key="3">
    <source>
        <dbReference type="Proteomes" id="UP000719267"/>
    </source>
</evidence>
<evidence type="ECO:0008006" key="4">
    <source>
        <dbReference type="Google" id="ProtNLM"/>
    </source>
</evidence>
<feature type="signal peptide" evidence="1">
    <location>
        <begin position="1"/>
        <end position="22"/>
    </location>
</feature>
<keyword evidence="3" id="KW-1185">Reference proteome</keyword>
<organism evidence="2 3">
    <name type="scientific">Mesonia aestuariivivens</name>
    <dbReference type="NCBI Taxonomy" id="2796128"/>
    <lineage>
        <taxon>Bacteria</taxon>
        <taxon>Pseudomonadati</taxon>
        <taxon>Bacteroidota</taxon>
        <taxon>Flavobacteriia</taxon>
        <taxon>Flavobacteriales</taxon>
        <taxon>Flavobacteriaceae</taxon>
        <taxon>Mesonia</taxon>
    </lineage>
</organism>
<accession>A0ABS6W3J3</accession>
<protein>
    <recommendedName>
        <fullName evidence="4">Plasminogen-binding protein PgbA N-terminal domain-containing protein</fullName>
    </recommendedName>
</protein>
<reference evidence="2 3" key="1">
    <citation type="submission" date="2021-07" db="EMBL/GenBank/DDBJ databases">
        <title>Mesonia aestuariivivens sp. nov., isolated from a tidal flat.</title>
        <authorList>
            <person name="Kim Y.-O."/>
            <person name="Yoon J.-H."/>
        </authorList>
    </citation>
    <scope>NUCLEOTIDE SEQUENCE [LARGE SCALE GENOMIC DNA]</scope>
    <source>
        <strain evidence="2 3">JHPTF-M18</strain>
    </source>
</reference>
<dbReference type="EMBL" id="JAHWDF010000012">
    <property type="protein sequence ID" value="MBW2962427.1"/>
    <property type="molecule type" value="Genomic_DNA"/>
</dbReference>
<evidence type="ECO:0000313" key="2">
    <source>
        <dbReference type="EMBL" id="MBW2962427.1"/>
    </source>
</evidence>
<sequence>MKHIHLLSIFTAILILSNSADCQVMSLENHQDLAIFSNMNAERDKLMVDGKFVNTSVIQGSPYLEDKFKNGAIKNLQNDKIITTNLRYRIFDDMFEIQANSDSEELSVLKRSKNYSIKINNKSFVFVENFPIKMKGVYNGYVLILSNNNDPKDGVVLYKRIIQQYIEAKKKANSYSNSKSRLVNEEYYFIAIDDKILQIEPNRKKAADAFPNHNSKLDKYIKDNKIKFRGNDEESDLIKLVEYYNTL</sequence>
<proteinExistence type="predicted"/>
<dbReference type="Proteomes" id="UP000719267">
    <property type="component" value="Unassembled WGS sequence"/>
</dbReference>
<evidence type="ECO:0000256" key="1">
    <source>
        <dbReference type="SAM" id="SignalP"/>
    </source>
</evidence>
<keyword evidence="1" id="KW-0732">Signal</keyword>
<dbReference type="RefSeq" id="WP_219040707.1">
    <property type="nucleotide sequence ID" value="NZ_JAHWDF010000012.1"/>
</dbReference>
<name>A0ABS6W3J3_9FLAO</name>
<comment type="caution">
    <text evidence="2">The sequence shown here is derived from an EMBL/GenBank/DDBJ whole genome shotgun (WGS) entry which is preliminary data.</text>
</comment>
<feature type="chain" id="PRO_5045678934" description="Plasminogen-binding protein PgbA N-terminal domain-containing protein" evidence="1">
    <location>
        <begin position="23"/>
        <end position="247"/>
    </location>
</feature>
<gene>
    <name evidence="2" type="ORF">KW502_11520</name>
</gene>